<dbReference type="KEGG" id="ttt:THITE_2144092"/>
<dbReference type="OrthoDB" id="192611at2759"/>
<dbReference type="InterPro" id="IPR024764">
    <property type="entry name" value="TFIIIC_Znf"/>
</dbReference>
<proteinExistence type="predicted"/>
<feature type="domain" description="Transcription factor IIIC putative zinc-finger" evidence="3">
    <location>
        <begin position="770"/>
        <end position="855"/>
    </location>
</feature>
<dbReference type="GeneID" id="11518442"/>
<dbReference type="RefSeq" id="XP_003652905.1">
    <property type="nucleotide sequence ID" value="XM_003652857.1"/>
</dbReference>
<dbReference type="AlphaFoldDB" id="G2R1M7"/>
<dbReference type="eggNOG" id="ENOG502SGPH">
    <property type="taxonomic scope" value="Eukaryota"/>
</dbReference>
<feature type="region of interest" description="Disordered" evidence="1">
    <location>
        <begin position="140"/>
        <end position="178"/>
    </location>
</feature>
<name>G2R1M7_THETT</name>
<feature type="compositionally biased region" description="Acidic residues" evidence="1">
    <location>
        <begin position="150"/>
        <end position="168"/>
    </location>
</feature>
<dbReference type="Pfam" id="PF12657">
    <property type="entry name" value="TFIIIC_delta"/>
    <property type="match status" value="1"/>
</dbReference>
<evidence type="ECO:0000259" key="2">
    <source>
        <dbReference type="Pfam" id="PF12657"/>
    </source>
</evidence>
<evidence type="ECO:0000313" key="4">
    <source>
        <dbReference type="EMBL" id="AEO66569.1"/>
    </source>
</evidence>
<reference evidence="4 5" key="1">
    <citation type="journal article" date="2011" name="Nat. Biotechnol.">
        <title>Comparative genomic analysis of the thermophilic biomass-degrading fungi Myceliophthora thermophila and Thielavia terrestris.</title>
        <authorList>
            <person name="Berka R.M."/>
            <person name="Grigoriev I.V."/>
            <person name="Otillar R."/>
            <person name="Salamov A."/>
            <person name="Grimwood J."/>
            <person name="Reid I."/>
            <person name="Ishmael N."/>
            <person name="John T."/>
            <person name="Darmond C."/>
            <person name="Moisan M.-C."/>
            <person name="Henrissat B."/>
            <person name="Coutinho P.M."/>
            <person name="Lombard V."/>
            <person name="Natvig D.O."/>
            <person name="Lindquist E."/>
            <person name="Schmutz J."/>
            <person name="Lucas S."/>
            <person name="Harris P."/>
            <person name="Powlowski J."/>
            <person name="Bellemare A."/>
            <person name="Taylor D."/>
            <person name="Butler G."/>
            <person name="de Vries R.P."/>
            <person name="Allijn I.E."/>
            <person name="van den Brink J."/>
            <person name="Ushinsky S."/>
            <person name="Storms R."/>
            <person name="Powell A.J."/>
            <person name="Paulsen I.T."/>
            <person name="Elbourne L.D.H."/>
            <person name="Baker S.E."/>
            <person name="Magnuson J."/>
            <person name="LaBoissiere S."/>
            <person name="Clutterbuck A.J."/>
            <person name="Martinez D."/>
            <person name="Wogulis M."/>
            <person name="de Leon A.L."/>
            <person name="Rey M.W."/>
            <person name="Tsang A."/>
        </authorList>
    </citation>
    <scope>NUCLEOTIDE SEQUENCE [LARGE SCALE GENOMIC DNA]</scope>
    <source>
        <strain evidence="5">ATCC 38088 / NRRL 8126</strain>
    </source>
</reference>
<dbReference type="InterPro" id="IPR044230">
    <property type="entry name" value="GTF3C4"/>
</dbReference>
<dbReference type="HOGENOM" id="CLU_006811_1_0_1"/>
<feature type="domain" description="Transcription factor IIIC 90kDa subunit N-terminal" evidence="2">
    <location>
        <begin position="186"/>
        <end position="643"/>
    </location>
</feature>
<feature type="compositionally biased region" description="Polar residues" evidence="1">
    <location>
        <begin position="636"/>
        <end position="645"/>
    </location>
</feature>
<dbReference type="PANTHER" id="PTHR15496">
    <property type="entry name" value="GENERAL TRANSCRIPTION FACTOR 3C POLYPEPTIDE 4 FAMILY"/>
    <property type="match status" value="1"/>
</dbReference>
<feature type="compositionally biased region" description="Low complexity" evidence="1">
    <location>
        <begin position="705"/>
        <end position="714"/>
    </location>
</feature>
<dbReference type="PANTHER" id="PTHR15496:SF2">
    <property type="entry name" value="GENERAL TRANSCRIPTION FACTOR 3C POLYPEPTIDE 4"/>
    <property type="match status" value="1"/>
</dbReference>
<keyword evidence="5" id="KW-1185">Reference proteome</keyword>
<feature type="region of interest" description="Disordered" evidence="1">
    <location>
        <begin position="65"/>
        <end position="95"/>
    </location>
</feature>
<dbReference type="InterPro" id="IPR024761">
    <property type="entry name" value="TFIIIC_delta_N"/>
</dbReference>
<dbReference type="Pfam" id="PF12660">
    <property type="entry name" value="zf-TFIIIC"/>
    <property type="match status" value="1"/>
</dbReference>
<evidence type="ECO:0000256" key="1">
    <source>
        <dbReference type="SAM" id="MobiDB-lite"/>
    </source>
</evidence>
<accession>G2R1M7</accession>
<feature type="compositionally biased region" description="Acidic residues" evidence="1">
    <location>
        <begin position="577"/>
        <end position="601"/>
    </location>
</feature>
<dbReference type="Proteomes" id="UP000008181">
    <property type="component" value="Chromosome 2"/>
</dbReference>
<organism evidence="4 5">
    <name type="scientific">Thermothielavioides terrestris (strain ATCC 38088 / NRRL 8126)</name>
    <name type="common">Thielavia terrestris</name>
    <dbReference type="NCBI Taxonomy" id="578455"/>
    <lineage>
        <taxon>Eukaryota</taxon>
        <taxon>Fungi</taxon>
        <taxon>Dikarya</taxon>
        <taxon>Ascomycota</taxon>
        <taxon>Pezizomycotina</taxon>
        <taxon>Sordariomycetes</taxon>
        <taxon>Sordariomycetidae</taxon>
        <taxon>Sordariales</taxon>
        <taxon>Chaetomiaceae</taxon>
        <taxon>Thermothielavioides</taxon>
        <taxon>Thermothielavioides terrestris</taxon>
    </lineage>
</organism>
<feature type="region of interest" description="Disordered" evidence="1">
    <location>
        <begin position="568"/>
        <end position="609"/>
    </location>
</feature>
<dbReference type="EMBL" id="CP003010">
    <property type="protein sequence ID" value="AEO66569.1"/>
    <property type="molecule type" value="Genomic_DNA"/>
</dbReference>
<dbReference type="STRING" id="578455.G2R1M7"/>
<feature type="compositionally biased region" description="Polar residues" evidence="1">
    <location>
        <begin position="690"/>
        <end position="704"/>
    </location>
</feature>
<feature type="region of interest" description="Disordered" evidence="1">
    <location>
        <begin position="632"/>
        <end position="651"/>
    </location>
</feature>
<dbReference type="GO" id="GO:0006384">
    <property type="term" value="P:transcription initiation at RNA polymerase III promoter"/>
    <property type="evidence" value="ECO:0007669"/>
    <property type="project" value="InterPro"/>
</dbReference>
<evidence type="ECO:0000313" key="5">
    <source>
        <dbReference type="Proteomes" id="UP000008181"/>
    </source>
</evidence>
<gene>
    <name evidence="4" type="ORF">THITE_2144092</name>
</gene>
<dbReference type="GO" id="GO:0004402">
    <property type="term" value="F:histone acetyltransferase activity"/>
    <property type="evidence" value="ECO:0007669"/>
    <property type="project" value="InterPro"/>
</dbReference>
<evidence type="ECO:0000259" key="3">
    <source>
        <dbReference type="Pfam" id="PF12660"/>
    </source>
</evidence>
<protein>
    <recommendedName>
        <fullName evidence="6">Transcription factor IIIC putative zinc-finger domain-containing protein</fullName>
    </recommendedName>
</protein>
<sequence length="857" mass="92589">MSTATLKPNKPRFLPLRELTLNSRPLTKRAIQFSCDGDLAVAADDSVHVFVPEFPDLSKRREKLRARTNGPQGSWASGDASSSDEDDDGEAGSRRHNHQILRGQYSEGSKHMPVSFPPLDPRVNRELFLAQEIPFPYESAVNADAQSVDSNDESADSDAYDSADEEGEGPGLGFNRPHGAGYGPITGVGSSMNHVVSIGWSPSGLGVNHRPVLAILTASGTLGMFGDGDKPANILPRANEGMLQRRELNSWIVLWGVGERLIVPGQQTEISEYIRAFAWCHAIAPGQALLATINDVQEVAIISVQCVSVPDEGKRKADTSLRAEPGQNTVWLVREIARFKAEGPHEAVKSTDTDWVPCGTSFGLRWGPWLQDGDARSCALSFIDRNYVGFRRVTIKEPWVRGELPNLEVGSGDMHGVCVHLSADAFVEFENCIWTDGTVSSCRGLIATGFDLKQFDVVLSGGPGYQVRAHSAWDCGTMYREDADQGSQNPIVDLVIHPPDPTTPTPTPLYTLVRMSATATTKDWYQTNVPPPSDTTADPRPQWVRTMAQKIDVQIPLDMHLTRRYGDVDSDVSASESEGEEDDDLDMDGDLDSLADEENANGDDGTSRLEIPEIHPHRFRIHGLALSPGGGVSAVLASSHSTQQPERGGWHTVRSTVLFGYKPRHPRQPQRQTRPAAQSDDHLLPLHPQFASTDSDTSNHLTGSTTTTTTTTTTMPPHYAQLTTEAKLFEYLYGGGPEVPGVHFPAAGGDNDDAAAAALRSLFAPALARQACELCGAPMDVRRGALCGCANGHFFGTCATSGLAVQTPGATRSCGACGLRTIRAEVLMAKMPAERRDEVRRLVGEGLCGACGGKFLS</sequence>
<dbReference type="GO" id="GO:0000127">
    <property type="term" value="C:transcription factor TFIIIC complex"/>
    <property type="evidence" value="ECO:0007669"/>
    <property type="project" value="InterPro"/>
</dbReference>
<evidence type="ECO:0008006" key="6">
    <source>
        <dbReference type="Google" id="ProtNLM"/>
    </source>
</evidence>
<feature type="region of interest" description="Disordered" evidence="1">
    <location>
        <begin position="686"/>
        <end position="715"/>
    </location>
</feature>